<accession>A0A4C1UEK9</accession>
<dbReference type="PANTHER" id="PTHR47272">
    <property type="entry name" value="DDE_TNP_1_7 DOMAIN-CONTAINING PROTEIN"/>
    <property type="match status" value="1"/>
</dbReference>
<dbReference type="PANTHER" id="PTHR47272:SF2">
    <property type="entry name" value="PIGGYBAC TRANSPOSABLE ELEMENT-DERIVED PROTEIN 3-LIKE"/>
    <property type="match status" value="1"/>
</dbReference>
<dbReference type="EMBL" id="BGZK01000165">
    <property type="protein sequence ID" value="GBP24769.1"/>
    <property type="molecule type" value="Genomic_DNA"/>
</dbReference>
<dbReference type="AlphaFoldDB" id="A0A4C1UEK9"/>
<protein>
    <submittedName>
        <fullName evidence="3">Chimeric ERCC6-PGBD3 protein</fullName>
    </submittedName>
</protein>
<feature type="region of interest" description="Disordered" evidence="1">
    <location>
        <begin position="46"/>
        <end position="85"/>
    </location>
</feature>
<gene>
    <name evidence="3" type="primary">CSB-PGBD3</name>
    <name evidence="3" type="ORF">EVAR_79616_1</name>
</gene>
<comment type="caution">
    <text evidence="3">The sequence shown here is derived from an EMBL/GenBank/DDBJ whole genome shotgun (WGS) entry which is preliminary data.</text>
</comment>
<feature type="compositionally biased region" description="Polar residues" evidence="1">
    <location>
        <begin position="75"/>
        <end position="85"/>
    </location>
</feature>
<evidence type="ECO:0000256" key="1">
    <source>
        <dbReference type="SAM" id="MobiDB-lite"/>
    </source>
</evidence>
<dbReference type="OrthoDB" id="123207at2759"/>
<reference evidence="3 4" key="1">
    <citation type="journal article" date="2019" name="Commun. Biol.">
        <title>The bagworm genome reveals a unique fibroin gene that provides high tensile strength.</title>
        <authorList>
            <person name="Kono N."/>
            <person name="Nakamura H."/>
            <person name="Ohtoshi R."/>
            <person name="Tomita M."/>
            <person name="Numata K."/>
            <person name="Arakawa K."/>
        </authorList>
    </citation>
    <scope>NUCLEOTIDE SEQUENCE [LARGE SCALE GENOMIC DNA]</scope>
</reference>
<organism evidence="3 4">
    <name type="scientific">Eumeta variegata</name>
    <name type="common">Bagworm moth</name>
    <name type="synonym">Eumeta japonica</name>
    <dbReference type="NCBI Taxonomy" id="151549"/>
    <lineage>
        <taxon>Eukaryota</taxon>
        <taxon>Metazoa</taxon>
        <taxon>Ecdysozoa</taxon>
        <taxon>Arthropoda</taxon>
        <taxon>Hexapoda</taxon>
        <taxon>Insecta</taxon>
        <taxon>Pterygota</taxon>
        <taxon>Neoptera</taxon>
        <taxon>Endopterygota</taxon>
        <taxon>Lepidoptera</taxon>
        <taxon>Glossata</taxon>
        <taxon>Ditrysia</taxon>
        <taxon>Tineoidea</taxon>
        <taxon>Psychidae</taxon>
        <taxon>Oiketicinae</taxon>
        <taxon>Eumeta</taxon>
    </lineage>
</organism>
<proteinExistence type="predicted"/>
<sequence length="411" mass="46859">MFSPEALDEGDLSDLLLSSDDEDYYYGDSIRPAPLAARVGADVIHQNQRELIPPESDDDEGPSELYDGVPDQEPENSVNSRDMSETQPEIFYRTSHQNRGLTSSPELDSNIAKKIGYGASIVVHLAKRIGESQGHELYFDNYFSSYHFVQILKQKGIMAACTARVNRFVKPPFLSDKETNKKPRGFSQEVCSRDGDVTVVKWLDNKITHLATNFVGIGEKNLVKRWCKKEKRYIEVERPEVVKQRYNHAMGGVDLLDQLMSYYRTFIKSKKWTLLMIFHASDLAVFQAYREYQMDNNLLGTPKKQRLTLLYFRRRLADSLVLQDKFSITKKGRPSSSSSSTMQIIPRRPGEIRPAAEITRDGVVHFPIHDDGTGTRCKMVGCKGKSRVKCIKCKVHLCLTKDKNCFLAFHT</sequence>
<dbReference type="InterPro" id="IPR029526">
    <property type="entry name" value="PGBD"/>
</dbReference>
<keyword evidence="4" id="KW-1185">Reference proteome</keyword>
<dbReference type="STRING" id="151549.A0A4C1UEK9"/>
<evidence type="ECO:0000313" key="4">
    <source>
        <dbReference type="Proteomes" id="UP000299102"/>
    </source>
</evidence>
<evidence type="ECO:0000313" key="3">
    <source>
        <dbReference type="EMBL" id="GBP24769.1"/>
    </source>
</evidence>
<dbReference type="Proteomes" id="UP000299102">
    <property type="component" value="Unassembled WGS sequence"/>
</dbReference>
<dbReference type="Pfam" id="PF13843">
    <property type="entry name" value="DDE_Tnp_1_7"/>
    <property type="match status" value="1"/>
</dbReference>
<evidence type="ECO:0000259" key="2">
    <source>
        <dbReference type="Pfam" id="PF13843"/>
    </source>
</evidence>
<name>A0A4C1UEK9_EUMVA</name>
<feature type="domain" description="PiggyBac transposable element-derived protein" evidence="2">
    <location>
        <begin position="116"/>
        <end position="289"/>
    </location>
</feature>